<keyword evidence="2" id="KW-1185">Reference proteome</keyword>
<proteinExistence type="predicted"/>
<name>A0A161TPL8_9BACL</name>
<comment type="caution">
    <text evidence="1">The sequence shown here is derived from an EMBL/GenBank/DDBJ whole genome shotgun (WGS) entry which is preliminary data.</text>
</comment>
<dbReference type="Proteomes" id="UP000076567">
    <property type="component" value="Unassembled WGS sequence"/>
</dbReference>
<accession>A0A161TPL8</accession>
<reference evidence="2" key="1">
    <citation type="submission" date="2016-01" db="EMBL/GenBank/DDBJ databases">
        <title>Draft genome of Chromobacterium sp. F49.</title>
        <authorList>
            <person name="Hong K.W."/>
        </authorList>
    </citation>
    <scope>NUCLEOTIDE SEQUENCE [LARGE SCALE GENOMIC DNA]</scope>
    <source>
        <strain evidence="2">P7IIIA</strain>
    </source>
</reference>
<evidence type="ECO:0000313" key="2">
    <source>
        <dbReference type="Proteomes" id="UP000076567"/>
    </source>
</evidence>
<evidence type="ECO:0000313" key="1">
    <source>
        <dbReference type="EMBL" id="KZE67971.1"/>
    </source>
</evidence>
<dbReference type="AlphaFoldDB" id="A0A161TPL8"/>
<sequence>MKKIGLDIMNIDENNEELAIHIIGNANDELDLINKTIKKLIKQIDLKYMCSEDQDLFDKQMESILFIIAENIQSNIRIKGLLEIGNDYKNIDKTHLNSNVELLQNFLQLYIEESKKVLTK</sequence>
<protein>
    <submittedName>
        <fullName evidence="1">Uncharacterized protein</fullName>
    </submittedName>
</protein>
<dbReference type="RefSeq" id="WP_066238416.1">
    <property type="nucleotide sequence ID" value="NZ_LRFC01000006.1"/>
</dbReference>
<gene>
    <name evidence="1" type="ORF">AWM68_17515</name>
</gene>
<organism evidence="1 2">
    <name type="scientific">Fictibacillus phosphorivorans</name>
    <dbReference type="NCBI Taxonomy" id="1221500"/>
    <lineage>
        <taxon>Bacteria</taxon>
        <taxon>Bacillati</taxon>
        <taxon>Bacillota</taxon>
        <taxon>Bacilli</taxon>
        <taxon>Bacillales</taxon>
        <taxon>Fictibacillaceae</taxon>
        <taxon>Fictibacillus</taxon>
    </lineage>
</organism>
<dbReference type="EMBL" id="LRFC01000006">
    <property type="protein sequence ID" value="KZE67971.1"/>
    <property type="molecule type" value="Genomic_DNA"/>
</dbReference>